<keyword evidence="7" id="KW-0998">Cell outer membrane</keyword>
<evidence type="ECO:0000256" key="7">
    <source>
        <dbReference type="ARBA" id="ARBA00023237"/>
    </source>
</evidence>
<keyword evidence="2" id="KW-0813">Transport</keyword>
<evidence type="ECO:0000256" key="6">
    <source>
        <dbReference type="ARBA" id="ARBA00023136"/>
    </source>
</evidence>
<dbReference type="Pfam" id="PF07715">
    <property type="entry name" value="Plug"/>
    <property type="match status" value="1"/>
</dbReference>
<evidence type="ECO:0000259" key="8">
    <source>
        <dbReference type="Pfam" id="PF07715"/>
    </source>
</evidence>
<evidence type="ECO:0000256" key="3">
    <source>
        <dbReference type="ARBA" id="ARBA00022452"/>
    </source>
</evidence>
<evidence type="ECO:0000313" key="9">
    <source>
        <dbReference type="EMBL" id="MDO5987808.1"/>
    </source>
</evidence>
<dbReference type="Gene3D" id="2.40.170.20">
    <property type="entry name" value="TonB-dependent receptor, beta-barrel domain"/>
    <property type="match status" value="1"/>
</dbReference>
<dbReference type="InterPro" id="IPR008969">
    <property type="entry name" value="CarboxyPept-like_regulatory"/>
</dbReference>
<dbReference type="PANTHER" id="PTHR30069:SF29">
    <property type="entry name" value="HEMOGLOBIN AND HEMOGLOBIN-HAPTOGLOBIN-BINDING PROTEIN 1-RELATED"/>
    <property type="match status" value="1"/>
</dbReference>
<dbReference type="SUPFAM" id="SSF49464">
    <property type="entry name" value="Carboxypeptidase regulatory domain-like"/>
    <property type="match status" value="1"/>
</dbReference>
<accession>A0ABT8X1I6</accession>
<evidence type="ECO:0000256" key="5">
    <source>
        <dbReference type="ARBA" id="ARBA00022729"/>
    </source>
</evidence>
<evidence type="ECO:0000256" key="1">
    <source>
        <dbReference type="ARBA" id="ARBA00004571"/>
    </source>
</evidence>
<keyword evidence="6" id="KW-0472">Membrane</keyword>
<dbReference type="RefSeq" id="WP_303282384.1">
    <property type="nucleotide sequence ID" value="NZ_BAABCZ010000011.1"/>
</dbReference>
<keyword evidence="10" id="KW-1185">Reference proteome</keyword>
<evidence type="ECO:0000256" key="2">
    <source>
        <dbReference type="ARBA" id="ARBA00022448"/>
    </source>
</evidence>
<evidence type="ECO:0000313" key="10">
    <source>
        <dbReference type="Proteomes" id="UP001176891"/>
    </source>
</evidence>
<dbReference type="Proteomes" id="UP001176891">
    <property type="component" value="Unassembled WGS sequence"/>
</dbReference>
<comment type="subcellular location">
    <subcellularLocation>
        <location evidence="1">Cell outer membrane</location>
        <topology evidence="1">Multi-pass membrane protein</topology>
    </subcellularLocation>
</comment>
<sequence length="875" mass="99847">MIRFKFVVVVLCFWNVFGYSQQIVAAKNQSILEILEMFKNQHQFNFSYDVEAIKNIKLTIGQSSISIDSLVDILKEQTPFILQKVADRSYILVKNDQTIEICGFVIDSITTVELTQATIIKDINAIKSTDEQGYFRLRLSPRDSISISYLGYDTKTIKVSNFSASRCDTIQLKPEVQNLSQIIINEYLTTGVQKNKDASINVSTKKLRILPGLVEPDVLQSLQLVPGISSPTEDPAGLYIRGGTPDQNLVLWDGIKMYHNGHFFNQISTFNPYIVKNVKVYRGGTSARYGDRISGVIIIESDDDLTEALKIGGGVNFTHADLFIKAPVSEKVGVMGAFRRSTTDIYQNIAFNNLTRKVFQNTRGDISDDNLVDTMEEESREDNFSFSDINFKVVWNPNAKNTVKLSTIFAQNRLDNDTPPQEINSPNSFSTNDFYKIKNVGASLNWKKKYSNNSIQKTSFYFSSYDTRYKIERKGIDINQNFNYTQNNDVKDIGIAYSLDIPIAKKQSLALGYQFAYNETKYDFAEVFTGDFEAVFDNITNGYSNNHTVYSEYMYKGVKTYANFGLRGSYISSTDQFFVEPRMFSSIEIFKNFRITTSAELKNQQLNSFNDFGSISPSIGGLPVADNKWLLSGNILYEGDSYFIPVIKSRQFTFGSLYTYKGWNFDLEGYYKKLTDITSINDLILDVVPSEDNTGLSIGKEERIGFDFLLKKRIRNYRFWIGYSLSKTLVTFPKLQQKSFSGNFDQRHVLNISQTLKVNDFEFALGWNYATGSPYTKLIPDENGALGNTIDPEGINTSRFKAYHRLDASVVYRFNFKTKHPWGGMFGFSLRNIYNRKNTLDQGFTFKTGENDIILETFERKSLRLTPDVVIRFNF</sequence>
<keyword evidence="4" id="KW-0812">Transmembrane</keyword>
<organism evidence="9 10">
    <name type="scientific">Flavivirga amylovorans</name>
    <dbReference type="NCBI Taxonomy" id="870486"/>
    <lineage>
        <taxon>Bacteria</taxon>
        <taxon>Pseudomonadati</taxon>
        <taxon>Bacteroidota</taxon>
        <taxon>Flavobacteriia</taxon>
        <taxon>Flavobacteriales</taxon>
        <taxon>Flavobacteriaceae</taxon>
        <taxon>Flavivirga</taxon>
    </lineage>
</organism>
<dbReference type="EMBL" id="JAUOEM010000003">
    <property type="protein sequence ID" value="MDO5987808.1"/>
    <property type="molecule type" value="Genomic_DNA"/>
</dbReference>
<dbReference type="InterPro" id="IPR012910">
    <property type="entry name" value="Plug_dom"/>
</dbReference>
<keyword evidence="5" id="KW-0732">Signal</keyword>
<reference evidence="9" key="1">
    <citation type="submission" date="2023-07" db="EMBL/GenBank/DDBJ databases">
        <title>Two novel species in the genus Flavivirga.</title>
        <authorList>
            <person name="Kwon K."/>
        </authorList>
    </citation>
    <scope>NUCLEOTIDE SEQUENCE</scope>
    <source>
        <strain evidence="9">KACC 14157</strain>
    </source>
</reference>
<name>A0ABT8X1I6_9FLAO</name>
<evidence type="ECO:0000256" key="4">
    <source>
        <dbReference type="ARBA" id="ARBA00022692"/>
    </source>
</evidence>
<feature type="domain" description="TonB-dependent receptor plug" evidence="8">
    <location>
        <begin position="217"/>
        <end position="295"/>
    </location>
</feature>
<dbReference type="SUPFAM" id="SSF56935">
    <property type="entry name" value="Porins"/>
    <property type="match status" value="1"/>
</dbReference>
<dbReference type="Gene3D" id="2.170.130.10">
    <property type="entry name" value="TonB-dependent receptor, plug domain"/>
    <property type="match status" value="1"/>
</dbReference>
<proteinExistence type="predicted"/>
<keyword evidence="9" id="KW-0675">Receptor</keyword>
<dbReference type="PANTHER" id="PTHR30069">
    <property type="entry name" value="TONB-DEPENDENT OUTER MEMBRANE RECEPTOR"/>
    <property type="match status" value="1"/>
</dbReference>
<gene>
    <name evidence="9" type="ORF">Q4Q39_10390</name>
</gene>
<dbReference type="InterPro" id="IPR037066">
    <property type="entry name" value="Plug_dom_sf"/>
</dbReference>
<dbReference type="InterPro" id="IPR036942">
    <property type="entry name" value="Beta-barrel_TonB_sf"/>
</dbReference>
<protein>
    <submittedName>
        <fullName evidence="9">TonB-dependent receptor</fullName>
    </submittedName>
</protein>
<dbReference type="InterPro" id="IPR039426">
    <property type="entry name" value="TonB-dep_rcpt-like"/>
</dbReference>
<dbReference type="Pfam" id="PF13715">
    <property type="entry name" value="CarbopepD_reg_2"/>
    <property type="match status" value="1"/>
</dbReference>
<comment type="caution">
    <text evidence="9">The sequence shown here is derived from an EMBL/GenBank/DDBJ whole genome shotgun (WGS) entry which is preliminary data.</text>
</comment>
<keyword evidence="3" id="KW-1134">Transmembrane beta strand</keyword>